<feature type="transmembrane region" description="Helical" evidence="1">
    <location>
        <begin position="135"/>
        <end position="159"/>
    </location>
</feature>
<dbReference type="Proteomes" id="UP000051330">
    <property type="component" value="Unassembled WGS sequence"/>
</dbReference>
<evidence type="ECO:0000313" key="3">
    <source>
        <dbReference type="Proteomes" id="UP000051330"/>
    </source>
</evidence>
<reference evidence="2 3" key="1">
    <citation type="journal article" date="2015" name="Genome Announc.">
        <title>Expanding the biotechnology potential of lactobacilli through comparative genomics of 213 strains and associated genera.</title>
        <authorList>
            <person name="Sun Z."/>
            <person name="Harris H.M."/>
            <person name="McCann A."/>
            <person name="Guo C."/>
            <person name="Argimon S."/>
            <person name="Zhang W."/>
            <person name="Yang X."/>
            <person name="Jeffery I.B."/>
            <person name="Cooney J.C."/>
            <person name="Kagawa T.F."/>
            <person name="Liu W."/>
            <person name="Song Y."/>
            <person name="Salvetti E."/>
            <person name="Wrobel A."/>
            <person name="Rasinkangas P."/>
            <person name="Parkhill J."/>
            <person name="Rea M.C."/>
            <person name="O'Sullivan O."/>
            <person name="Ritari J."/>
            <person name="Douillard F.P."/>
            <person name="Paul Ross R."/>
            <person name="Yang R."/>
            <person name="Briner A.E."/>
            <person name="Felis G.E."/>
            <person name="de Vos W.M."/>
            <person name="Barrangou R."/>
            <person name="Klaenhammer T.R."/>
            <person name="Caufield P.W."/>
            <person name="Cui Y."/>
            <person name="Zhang H."/>
            <person name="O'Toole P.W."/>
        </authorList>
    </citation>
    <scope>NUCLEOTIDE SEQUENCE [LARGE SCALE GENOMIC DNA]</scope>
    <source>
        <strain evidence="2 3">DSM 12744</strain>
    </source>
</reference>
<dbReference type="AlphaFoldDB" id="A0A0R1N0Z7"/>
<dbReference type="STRING" id="1423792.FD09_GL001984"/>
<proteinExistence type="predicted"/>
<dbReference type="Pfam" id="PF12822">
    <property type="entry name" value="ECF_trnsprt"/>
    <property type="match status" value="1"/>
</dbReference>
<dbReference type="OrthoDB" id="5198189at2"/>
<organism evidence="2 3">
    <name type="scientific">Schleiferilactobacillus perolens DSM 12744</name>
    <dbReference type="NCBI Taxonomy" id="1423792"/>
    <lineage>
        <taxon>Bacteria</taxon>
        <taxon>Bacillati</taxon>
        <taxon>Bacillota</taxon>
        <taxon>Bacilli</taxon>
        <taxon>Lactobacillales</taxon>
        <taxon>Lactobacillaceae</taxon>
        <taxon>Schleiferilactobacillus</taxon>
    </lineage>
</organism>
<evidence type="ECO:0008006" key="4">
    <source>
        <dbReference type="Google" id="ProtNLM"/>
    </source>
</evidence>
<name>A0A0R1N0Z7_9LACO</name>
<evidence type="ECO:0000313" key="2">
    <source>
        <dbReference type="EMBL" id="KRL13950.1"/>
    </source>
</evidence>
<accession>A0A0R1N0Z7</accession>
<keyword evidence="1" id="KW-1133">Transmembrane helix</keyword>
<keyword evidence="1" id="KW-0812">Transmembrane</keyword>
<dbReference type="EMBL" id="AZEC01000003">
    <property type="protein sequence ID" value="KRL13950.1"/>
    <property type="molecule type" value="Genomic_DNA"/>
</dbReference>
<gene>
    <name evidence="2" type="ORF">FD09_GL001984</name>
</gene>
<keyword evidence="3" id="KW-1185">Reference proteome</keyword>
<feature type="transmembrane region" description="Helical" evidence="1">
    <location>
        <begin position="102"/>
        <end position="129"/>
    </location>
</feature>
<evidence type="ECO:0000256" key="1">
    <source>
        <dbReference type="SAM" id="Phobius"/>
    </source>
</evidence>
<sequence>MTTARNRTRQVTLLGILTALCVALRIVKIPFPNVQPVTDILMIVTLLLGVSAGLLLAVSTMVISNIFLGFGLWTLPQIGAYALCILLVALVKWLLPLTRWFWLQLVIATALGFVYGFLISIGMAAIGSLGGVGFWAYYLAGIPFDAYHAVGNLLFYPLLIKPLTITLKKYWEREV</sequence>
<dbReference type="Gene3D" id="1.10.1760.20">
    <property type="match status" value="1"/>
</dbReference>
<keyword evidence="1" id="KW-0472">Membrane</keyword>
<dbReference type="RefSeq" id="WP_057818962.1">
    <property type="nucleotide sequence ID" value="NZ_AZEC01000003.1"/>
</dbReference>
<comment type="caution">
    <text evidence="2">The sequence shown here is derived from an EMBL/GenBank/DDBJ whole genome shotgun (WGS) entry which is preliminary data.</text>
</comment>
<dbReference type="GO" id="GO:0022857">
    <property type="term" value="F:transmembrane transporter activity"/>
    <property type="evidence" value="ECO:0007669"/>
    <property type="project" value="InterPro"/>
</dbReference>
<protein>
    <recommendedName>
        <fullName evidence="4">ECF transporter S component</fullName>
    </recommendedName>
</protein>
<dbReference type="PATRIC" id="fig|1423792.3.peg.2011"/>
<dbReference type="InterPro" id="IPR024529">
    <property type="entry name" value="ECF_trnsprt_substrate-spec"/>
</dbReference>
<feature type="transmembrane region" description="Helical" evidence="1">
    <location>
        <begin position="78"/>
        <end position="95"/>
    </location>
</feature>
<feature type="transmembrane region" description="Helical" evidence="1">
    <location>
        <begin position="43"/>
        <end position="72"/>
    </location>
</feature>